<evidence type="ECO:0000256" key="6">
    <source>
        <dbReference type="ARBA" id="ARBA00071389"/>
    </source>
</evidence>
<dbReference type="InterPro" id="IPR002347">
    <property type="entry name" value="SDR_fam"/>
</dbReference>
<dbReference type="GO" id="GO:0047001">
    <property type="term" value="F:2-dehydro-3-deoxy-D-gluconate 5-dehydrogenase activity"/>
    <property type="evidence" value="ECO:0007669"/>
    <property type="project" value="UniProtKB-EC"/>
</dbReference>
<dbReference type="Pfam" id="PF13561">
    <property type="entry name" value="adh_short_C2"/>
    <property type="match status" value="1"/>
</dbReference>
<dbReference type="RefSeq" id="WP_091017878.1">
    <property type="nucleotide sequence ID" value="NZ_CP041743.1"/>
</dbReference>
<dbReference type="Proteomes" id="UP000199548">
    <property type="component" value="Unassembled WGS sequence"/>
</dbReference>
<name>A0A1I3T7R8_9BURK</name>
<evidence type="ECO:0000256" key="4">
    <source>
        <dbReference type="ARBA" id="ARBA00051099"/>
    </source>
</evidence>
<dbReference type="PRINTS" id="PR00080">
    <property type="entry name" value="SDRFAMILY"/>
</dbReference>
<dbReference type="PROSITE" id="PS00061">
    <property type="entry name" value="ADH_SHORT"/>
    <property type="match status" value="1"/>
</dbReference>
<dbReference type="PANTHER" id="PTHR42760">
    <property type="entry name" value="SHORT-CHAIN DEHYDROGENASES/REDUCTASES FAMILY MEMBER"/>
    <property type="match status" value="1"/>
</dbReference>
<evidence type="ECO:0000256" key="7">
    <source>
        <dbReference type="ARBA" id="ARBA00075624"/>
    </source>
</evidence>
<dbReference type="GO" id="GO:0051287">
    <property type="term" value="F:NAD binding"/>
    <property type="evidence" value="ECO:0007669"/>
    <property type="project" value="InterPro"/>
</dbReference>
<sequence length="270" mass="28351">MSPSPICAERPDVGVNPLAARLFDLTGKVALVTGSNTGLGAGMAQALAAAGCDIVGVHHSGPGDTPGIVRDLGRRCIDVQANLATLEPVERIVQEAVAAFGKIDILVNNAGTIRRNDALDFTEADWDAVIDVNLKTVFFLSQAVARQFVAQQSGGKIINIASMLSFQGGIRVPSYTAAKSGVLGLTRLLANEWAARGINVNAIAPGYMATRNTEPLRDDAQRNDEIVSRIPAGRWGTPDDLAGPIVFLASAASDYMHGHTLAVDGGWLAR</sequence>
<reference evidence="9 10" key="1">
    <citation type="submission" date="2016-10" db="EMBL/GenBank/DDBJ databases">
        <authorList>
            <person name="de Groot N.N."/>
        </authorList>
    </citation>
    <scope>NUCLEOTIDE SEQUENCE [LARGE SCALE GENOMIC DNA]</scope>
    <source>
        <strain evidence="9 10">LMG 23650</strain>
    </source>
</reference>
<dbReference type="PRINTS" id="PR00081">
    <property type="entry name" value="GDHRDH"/>
</dbReference>
<dbReference type="PANTHER" id="PTHR42760:SF5">
    <property type="entry name" value="2-DEHYDRO-3-DEOXY-D-GLUCONATE 5-DEHYDROGENASE"/>
    <property type="match status" value="1"/>
</dbReference>
<dbReference type="NCBIfam" id="TIGR01832">
    <property type="entry name" value="kduD"/>
    <property type="match status" value="1"/>
</dbReference>
<comment type="catalytic activity">
    <reaction evidence="4">
        <text>2-dehydro-3-deoxy-D-gluconate + NAD(+) = 3-deoxy-D-glycero-2,5-hexodiulosonate + NADH + H(+)</text>
        <dbReference type="Rhea" id="RHEA:24232"/>
        <dbReference type="ChEBI" id="CHEBI:15378"/>
        <dbReference type="ChEBI" id="CHEBI:29071"/>
        <dbReference type="ChEBI" id="CHEBI:57540"/>
        <dbReference type="ChEBI" id="CHEBI:57945"/>
        <dbReference type="ChEBI" id="CHEBI:57990"/>
        <dbReference type="EC" id="1.1.1.127"/>
    </reaction>
</comment>
<dbReference type="EC" id="1.1.1.127" evidence="5"/>
<keyword evidence="3" id="KW-0520">NAD</keyword>
<evidence type="ECO:0000256" key="5">
    <source>
        <dbReference type="ARBA" id="ARBA00066584"/>
    </source>
</evidence>
<dbReference type="OrthoDB" id="8653364at2"/>
<comment type="similarity">
    <text evidence="1">Belongs to the short-chain dehydrogenases/reductases (SDR) family.</text>
</comment>
<evidence type="ECO:0000256" key="1">
    <source>
        <dbReference type="ARBA" id="ARBA00006484"/>
    </source>
</evidence>
<protein>
    <recommendedName>
        <fullName evidence="6">2-dehydro-3-deoxy-D-gluconate 5-dehydrogenase</fullName>
        <ecNumber evidence="5">1.1.1.127</ecNumber>
    </recommendedName>
    <alternativeName>
        <fullName evidence="7">2-keto-3-deoxygluconate 5-dehydrogenase</fullName>
    </alternativeName>
    <alternativeName>
        <fullName evidence="8">2-keto-3-deoxygluconate oxidoreductase</fullName>
    </alternativeName>
</protein>
<evidence type="ECO:0000256" key="8">
    <source>
        <dbReference type="ARBA" id="ARBA00079135"/>
    </source>
</evidence>
<organism evidence="9 10">
    <name type="scientific">Paraburkholderia megapolitana</name>
    <dbReference type="NCBI Taxonomy" id="420953"/>
    <lineage>
        <taxon>Bacteria</taxon>
        <taxon>Pseudomonadati</taxon>
        <taxon>Pseudomonadota</taxon>
        <taxon>Betaproteobacteria</taxon>
        <taxon>Burkholderiales</taxon>
        <taxon>Burkholderiaceae</taxon>
        <taxon>Paraburkholderia</taxon>
    </lineage>
</organism>
<keyword evidence="2" id="KW-0560">Oxidoreductase</keyword>
<evidence type="ECO:0000256" key="2">
    <source>
        <dbReference type="ARBA" id="ARBA00023002"/>
    </source>
</evidence>
<dbReference type="Gene3D" id="3.40.50.720">
    <property type="entry name" value="NAD(P)-binding Rossmann-like Domain"/>
    <property type="match status" value="1"/>
</dbReference>
<keyword evidence="10" id="KW-1185">Reference proteome</keyword>
<dbReference type="AlphaFoldDB" id="A0A1I3T7R8"/>
<evidence type="ECO:0000313" key="9">
    <source>
        <dbReference type="EMBL" id="SFJ66349.1"/>
    </source>
</evidence>
<dbReference type="FunFam" id="3.40.50.720:FF:000081">
    <property type="entry name" value="2-deoxy-D-gluconate 3-dehydrogenase"/>
    <property type="match status" value="1"/>
</dbReference>
<proteinExistence type="inferred from homology"/>
<dbReference type="EMBL" id="FOQU01000009">
    <property type="protein sequence ID" value="SFJ66349.1"/>
    <property type="molecule type" value="Genomic_DNA"/>
</dbReference>
<gene>
    <name evidence="9" type="ORF">SAMN05192543_109121</name>
</gene>
<accession>A0A1I3T7R8</accession>
<dbReference type="InterPro" id="IPR036291">
    <property type="entry name" value="NAD(P)-bd_dom_sf"/>
</dbReference>
<evidence type="ECO:0000313" key="10">
    <source>
        <dbReference type="Proteomes" id="UP000199548"/>
    </source>
</evidence>
<dbReference type="InterPro" id="IPR020904">
    <property type="entry name" value="Sc_DH/Rdtase_CS"/>
</dbReference>
<dbReference type="STRING" id="420953.SAMN05192543_109121"/>
<dbReference type="InterPro" id="IPR011286">
    <property type="entry name" value="2-deoxy-D-gluc_3_DH"/>
</dbReference>
<evidence type="ECO:0000256" key="3">
    <source>
        <dbReference type="ARBA" id="ARBA00023027"/>
    </source>
</evidence>
<dbReference type="SUPFAM" id="SSF51735">
    <property type="entry name" value="NAD(P)-binding Rossmann-fold domains"/>
    <property type="match status" value="1"/>
</dbReference>
<dbReference type="GO" id="GO:0008678">
    <property type="term" value="F:2-deoxy-D-gluconate 3-dehydrogenase activity"/>
    <property type="evidence" value="ECO:0007669"/>
    <property type="project" value="InterPro"/>
</dbReference>